<keyword evidence="2" id="KW-0238">DNA-binding</keyword>
<protein>
    <submittedName>
        <fullName evidence="5">LacI family transcriptional regulator</fullName>
    </submittedName>
</protein>
<dbReference type="Proteomes" id="UP000824221">
    <property type="component" value="Unassembled WGS sequence"/>
</dbReference>
<dbReference type="InterPro" id="IPR010982">
    <property type="entry name" value="Lambda_DNA-bd_dom_sf"/>
</dbReference>
<dbReference type="Pfam" id="PF00356">
    <property type="entry name" value="LacI"/>
    <property type="match status" value="1"/>
</dbReference>
<evidence type="ECO:0000259" key="4">
    <source>
        <dbReference type="PROSITE" id="PS50932"/>
    </source>
</evidence>
<dbReference type="PROSITE" id="PS50932">
    <property type="entry name" value="HTH_LACI_2"/>
    <property type="match status" value="1"/>
</dbReference>
<evidence type="ECO:0000313" key="5">
    <source>
        <dbReference type="EMBL" id="HJA01778.1"/>
    </source>
</evidence>
<dbReference type="InterPro" id="IPR028082">
    <property type="entry name" value="Peripla_BP_I"/>
</dbReference>
<dbReference type="SUPFAM" id="SSF53822">
    <property type="entry name" value="Periplasmic binding protein-like I"/>
    <property type="match status" value="1"/>
</dbReference>
<gene>
    <name evidence="5" type="ORF">H9797_00150</name>
</gene>
<dbReference type="PANTHER" id="PTHR30146">
    <property type="entry name" value="LACI-RELATED TRANSCRIPTIONAL REPRESSOR"/>
    <property type="match status" value="1"/>
</dbReference>
<reference evidence="5" key="2">
    <citation type="submission" date="2021-04" db="EMBL/GenBank/DDBJ databases">
        <authorList>
            <person name="Gilroy R."/>
        </authorList>
    </citation>
    <scope>NUCLEOTIDE SEQUENCE</scope>
    <source>
        <strain evidence="5">CHK156-179</strain>
    </source>
</reference>
<reference evidence="5" key="1">
    <citation type="journal article" date="2021" name="PeerJ">
        <title>Extensive microbial diversity within the chicken gut microbiome revealed by metagenomics and culture.</title>
        <authorList>
            <person name="Gilroy R."/>
            <person name="Ravi A."/>
            <person name="Getino M."/>
            <person name="Pursley I."/>
            <person name="Horton D.L."/>
            <person name="Alikhan N.F."/>
            <person name="Baker D."/>
            <person name="Gharbi K."/>
            <person name="Hall N."/>
            <person name="Watson M."/>
            <person name="Adriaenssens E.M."/>
            <person name="Foster-Nyarko E."/>
            <person name="Jarju S."/>
            <person name="Secka A."/>
            <person name="Antonio M."/>
            <person name="Oren A."/>
            <person name="Chaudhuri R.R."/>
            <person name="La Ragione R."/>
            <person name="Hildebrand F."/>
            <person name="Pallen M.J."/>
        </authorList>
    </citation>
    <scope>NUCLEOTIDE SEQUENCE</scope>
    <source>
        <strain evidence="5">CHK156-179</strain>
    </source>
</reference>
<evidence type="ECO:0000256" key="1">
    <source>
        <dbReference type="ARBA" id="ARBA00023015"/>
    </source>
</evidence>
<feature type="domain" description="HTH lacI-type" evidence="4">
    <location>
        <begin position="1"/>
        <end position="55"/>
    </location>
</feature>
<sequence>MTLEDIAERLGTSKNTVSRALRDCSDIGAAMKERVKQTAMEMGYVPNRIAGFLRSKRSNIIAVAITSLTNPFFAICMDHCTDYMGEKGYRPLISIVRGELDVEDVISCIQNGACGILSFLDVTDEAIDYCEQNKVPLFLCGFKPRRERVCAIYSDAYQCAKLVAQEAVSCGAKRPCYVGYGKGALNEDRKEGFIATLRSNELSCDIYSFSYYSREQSLEKLKKSVRENENDFVFCFNDEIAASVQETMESVENFRGEIYGVDRFSEYLPYCRKVKSVGGRLSVIGRRT</sequence>
<evidence type="ECO:0000256" key="2">
    <source>
        <dbReference type="ARBA" id="ARBA00023125"/>
    </source>
</evidence>
<dbReference type="GO" id="GO:0000976">
    <property type="term" value="F:transcription cis-regulatory region binding"/>
    <property type="evidence" value="ECO:0007669"/>
    <property type="project" value="TreeGrafter"/>
</dbReference>
<comment type="caution">
    <text evidence="5">The sequence shown here is derived from an EMBL/GenBank/DDBJ whole genome shotgun (WGS) entry which is preliminary data.</text>
</comment>
<evidence type="ECO:0000256" key="3">
    <source>
        <dbReference type="ARBA" id="ARBA00023163"/>
    </source>
</evidence>
<accession>A0A9D2GZL0</accession>
<evidence type="ECO:0000313" key="6">
    <source>
        <dbReference type="Proteomes" id="UP000824221"/>
    </source>
</evidence>
<keyword evidence="1" id="KW-0805">Transcription regulation</keyword>
<dbReference type="Gene3D" id="3.40.50.2300">
    <property type="match status" value="2"/>
</dbReference>
<organism evidence="5 6">
    <name type="scientific">Candidatus Gallimonas gallistercoris</name>
    <dbReference type="NCBI Taxonomy" id="2838602"/>
    <lineage>
        <taxon>Bacteria</taxon>
        <taxon>Bacillati</taxon>
        <taxon>Bacillota</taxon>
        <taxon>Clostridia</taxon>
        <taxon>Candidatus Gallimonas</taxon>
    </lineage>
</organism>
<dbReference type="CDD" id="cd01392">
    <property type="entry name" value="HTH_LacI"/>
    <property type="match status" value="1"/>
</dbReference>
<dbReference type="PANTHER" id="PTHR30146:SF109">
    <property type="entry name" value="HTH-TYPE TRANSCRIPTIONAL REGULATOR GALS"/>
    <property type="match status" value="1"/>
</dbReference>
<dbReference type="SMART" id="SM00354">
    <property type="entry name" value="HTH_LACI"/>
    <property type="match status" value="1"/>
</dbReference>
<name>A0A9D2GZL0_9FIRM</name>
<dbReference type="AlphaFoldDB" id="A0A9D2GZL0"/>
<dbReference type="SUPFAM" id="SSF47413">
    <property type="entry name" value="lambda repressor-like DNA-binding domains"/>
    <property type="match status" value="1"/>
</dbReference>
<keyword evidence="3" id="KW-0804">Transcription</keyword>
<dbReference type="GO" id="GO:0003700">
    <property type="term" value="F:DNA-binding transcription factor activity"/>
    <property type="evidence" value="ECO:0007669"/>
    <property type="project" value="TreeGrafter"/>
</dbReference>
<dbReference type="EMBL" id="DXAJ01000001">
    <property type="protein sequence ID" value="HJA01778.1"/>
    <property type="molecule type" value="Genomic_DNA"/>
</dbReference>
<dbReference type="InterPro" id="IPR000843">
    <property type="entry name" value="HTH_LacI"/>
</dbReference>
<proteinExistence type="predicted"/>
<feature type="non-terminal residue" evidence="5">
    <location>
        <position position="288"/>
    </location>
</feature>
<dbReference type="Gene3D" id="1.10.260.40">
    <property type="entry name" value="lambda repressor-like DNA-binding domains"/>
    <property type="match status" value="1"/>
</dbReference>